<dbReference type="InterPro" id="IPR021791">
    <property type="entry name" value="Phage_TAC_11"/>
</dbReference>
<evidence type="ECO:0000256" key="1">
    <source>
        <dbReference type="SAM" id="MobiDB-lite"/>
    </source>
</evidence>
<dbReference type="RefSeq" id="WP_092423604.1">
    <property type="nucleotide sequence ID" value="NZ_FPCK01000001.1"/>
</dbReference>
<evidence type="ECO:0000313" key="2">
    <source>
        <dbReference type="EMBL" id="SFV33170.1"/>
    </source>
</evidence>
<gene>
    <name evidence="2" type="ORF">SAMN05216456_1908</name>
</gene>
<proteinExistence type="predicted"/>
<dbReference type="Pfam" id="PF11836">
    <property type="entry name" value="Phage_TAC_11"/>
    <property type="match status" value="1"/>
</dbReference>
<dbReference type="Proteomes" id="UP000199074">
    <property type="component" value="Unassembled WGS sequence"/>
</dbReference>
<organism evidence="2 3">
    <name type="scientific">Devosia crocina</name>
    <dbReference type="NCBI Taxonomy" id="429728"/>
    <lineage>
        <taxon>Bacteria</taxon>
        <taxon>Pseudomonadati</taxon>
        <taxon>Pseudomonadota</taxon>
        <taxon>Alphaproteobacteria</taxon>
        <taxon>Hyphomicrobiales</taxon>
        <taxon>Devosiaceae</taxon>
        <taxon>Devosia</taxon>
    </lineage>
</organism>
<dbReference type="AlphaFoldDB" id="A0A1I7NEU8"/>
<feature type="region of interest" description="Disordered" evidence="1">
    <location>
        <begin position="103"/>
        <end position="122"/>
    </location>
</feature>
<keyword evidence="3" id="KW-1185">Reference proteome</keyword>
<dbReference type="EMBL" id="FPCK01000001">
    <property type="protein sequence ID" value="SFV33170.1"/>
    <property type="molecule type" value="Genomic_DNA"/>
</dbReference>
<dbReference type="OrthoDB" id="7509188at2"/>
<name>A0A1I7NEU8_9HYPH</name>
<evidence type="ECO:0000313" key="3">
    <source>
        <dbReference type="Proteomes" id="UP000199074"/>
    </source>
</evidence>
<protein>
    <submittedName>
        <fullName evidence="2">Phage tail tube protein, GTA-gp10</fullName>
    </submittedName>
</protein>
<accession>A0A1I7NEU8</accession>
<sequence length="122" mass="12993">MSRSGKTPPLDWADGTYEFALAWGELAELQDICNAGPFVVVARLASNQWRIEDVSGVIRLGLIGGGAEPAKALKLVQTYVEARPQDLVLNASFARGILETAIMGAPDEPPGEPEAARETVSD</sequence>
<reference evidence="2 3" key="1">
    <citation type="submission" date="2016-10" db="EMBL/GenBank/DDBJ databases">
        <authorList>
            <person name="de Groot N.N."/>
        </authorList>
    </citation>
    <scope>NUCLEOTIDE SEQUENCE [LARGE SCALE GENOMIC DNA]</scope>
    <source>
        <strain evidence="2 3">IPL20</strain>
    </source>
</reference>
<dbReference type="STRING" id="429728.SAMN05216456_1908"/>